<protein>
    <submittedName>
        <fullName evidence="7">ABC transporter permease</fullName>
    </submittedName>
</protein>
<feature type="transmembrane region" description="Helical" evidence="6">
    <location>
        <begin position="187"/>
        <end position="211"/>
    </location>
</feature>
<dbReference type="CDD" id="cd06580">
    <property type="entry name" value="TM_PBP1_transp_TpRbsC_like"/>
    <property type="match status" value="1"/>
</dbReference>
<feature type="transmembrane region" description="Helical" evidence="6">
    <location>
        <begin position="141"/>
        <end position="160"/>
    </location>
</feature>
<dbReference type="EMBL" id="JBHUMY010000033">
    <property type="protein sequence ID" value="MFD2662924.1"/>
    <property type="molecule type" value="Genomic_DNA"/>
</dbReference>
<evidence type="ECO:0000256" key="1">
    <source>
        <dbReference type="ARBA" id="ARBA00004651"/>
    </source>
</evidence>
<dbReference type="PANTHER" id="PTHR47089:SF1">
    <property type="entry name" value="GUANOSINE ABC TRANSPORTER PERMEASE PROTEIN NUPP"/>
    <property type="match status" value="1"/>
</dbReference>
<accession>A0ABW5R2P9</accession>
<organism evidence="7 8">
    <name type="scientific">Paenibacillus thailandensis</name>
    <dbReference type="NCBI Taxonomy" id="393250"/>
    <lineage>
        <taxon>Bacteria</taxon>
        <taxon>Bacillati</taxon>
        <taxon>Bacillota</taxon>
        <taxon>Bacilli</taxon>
        <taxon>Bacillales</taxon>
        <taxon>Paenibacillaceae</taxon>
        <taxon>Paenibacillus</taxon>
    </lineage>
</organism>
<dbReference type="RefSeq" id="WP_379277997.1">
    <property type="nucleotide sequence ID" value="NZ_JBHUGT010000037.1"/>
</dbReference>
<dbReference type="Proteomes" id="UP001597493">
    <property type="component" value="Unassembled WGS sequence"/>
</dbReference>
<feature type="transmembrane region" description="Helical" evidence="6">
    <location>
        <begin position="84"/>
        <end position="104"/>
    </location>
</feature>
<feature type="transmembrane region" description="Helical" evidence="6">
    <location>
        <begin position="12"/>
        <end position="33"/>
    </location>
</feature>
<sequence length="356" mass="37447">MKRLNWLNVWKPLLSPLIAVVLGLAVGAIAIWTVGGSVTETYAELWKGAFGSFYFTTSTLTRATPIILAGLGVSLAFRAGFFNLGVEGQMVLGALSAALAALYVPGPAAVKISAAIVAGMLAGGLWSALAGWMDTKFRMNLLITTLLLNYIASLFASYMVTYPFKAKGGTGGAQTEMLDKSVWLPKLFSGMTLHAGFIVAIVAAALLALFLRYTAKGYEIRMLGSNPLFAAYGGIRRGGLVFLSMMLSGALAGLAGAFEVMGNQYRYMDNMITSPGYGWSAITATLLAGSNPIGTVAAAILLAALQTGGSGVERNTDVPLEISSVIQASIILFVSARITWSFLKRRKARAADGNVS</sequence>
<dbReference type="InterPro" id="IPR001851">
    <property type="entry name" value="ABC_transp_permease"/>
</dbReference>
<evidence type="ECO:0000256" key="5">
    <source>
        <dbReference type="ARBA" id="ARBA00023136"/>
    </source>
</evidence>
<evidence type="ECO:0000313" key="7">
    <source>
        <dbReference type="EMBL" id="MFD2662924.1"/>
    </source>
</evidence>
<keyword evidence="8" id="KW-1185">Reference proteome</keyword>
<feature type="transmembrane region" description="Helical" evidence="6">
    <location>
        <begin position="281"/>
        <end position="305"/>
    </location>
</feature>
<comment type="subcellular location">
    <subcellularLocation>
        <location evidence="1">Cell membrane</location>
        <topology evidence="1">Multi-pass membrane protein</topology>
    </subcellularLocation>
</comment>
<feature type="transmembrane region" description="Helical" evidence="6">
    <location>
        <begin position="53"/>
        <end position="77"/>
    </location>
</feature>
<feature type="transmembrane region" description="Helical" evidence="6">
    <location>
        <begin position="241"/>
        <end position="260"/>
    </location>
</feature>
<proteinExistence type="predicted"/>
<gene>
    <name evidence="7" type="ORF">ACFSW5_21955</name>
</gene>
<keyword evidence="2" id="KW-1003">Cell membrane</keyword>
<keyword evidence="4 6" id="KW-1133">Transmembrane helix</keyword>
<evidence type="ECO:0000256" key="4">
    <source>
        <dbReference type="ARBA" id="ARBA00022989"/>
    </source>
</evidence>
<name>A0ABW5R2P9_9BACL</name>
<evidence type="ECO:0000256" key="3">
    <source>
        <dbReference type="ARBA" id="ARBA00022692"/>
    </source>
</evidence>
<dbReference type="PANTHER" id="PTHR47089">
    <property type="entry name" value="ABC TRANSPORTER, PERMEASE PROTEIN"/>
    <property type="match status" value="1"/>
</dbReference>
<evidence type="ECO:0000313" key="8">
    <source>
        <dbReference type="Proteomes" id="UP001597493"/>
    </source>
</evidence>
<keyword evidence="5 6" id="KW-0472">Membrane</keyword>
<reference evidence="8" key="1">
    <citation type="journal article" date="2019" name="Int. J. Syst. Evol. Microbiol.">
        <title>The Global Catalogue of Microorganisms (GCM) 10K type strain sequencing project: providing services to taxonomists for standard genome sequencing and annotation.</title>
        <authorList>
            <consortium name="The Broad Institute Genomics Platform"/>
            <consortium name="The Broad Institute Genome Sequencing Center for Infectious Disease"/>
            <person name="Wu L."/>
            <person name="Ma J."/>
        </authorList>
    </citation>
    <scope>NUCLEOTIDE SEQUENCE [LARGE SCALE GENOMIC DNA]</scope>
    <source>
        <strain evidence="8">TISTR 1827</strain>
    </source>
</reference>
<keyword evidence="3 6" id="KW-0812">Transmembrane</keyword>
<dbReference type="Pfam" id="PF02653">
    <property type="entry name" value="BPD_transp_2"/>
    <property type="match status" value="1"/>
</dbReference>
<comment type="caution">
    <text evidence="7">The sequence shown here is derived from an EMBL/GenBank/DDBJ whole genome shotgun (WGS) entry which is preliminary data.</text>
</comment>
<feature type="transmembrane region" description="Helical" evidence="6">
    <location>
        <begin position="110"/>
        <end position="129"/>
    </location>
</feature>
<evidence type="ECO:0000256" key="6">
    <source>
        <dbReference type="SAM" id="Phobius"/>
    </source>
</evidence>
<evidence type="ECO:0000256" key="2">
    <source>
        <dbReference type="ARBA" id="ARBA00022475"/>
    </source>
</evidence>